<dbReference type="InterPro" id="IPR022385">
    <property type="entry name" value="Rhs_assc_core"/>
</dbReference>
<feature type="chain" id="PRO_5047081936" description="Insecticide toxin TcdB middle/N-terminal domain-containing protein" evidence="2">
    <location>
        <begin position="23"/>
        <end position="2172"/>
    </location>
</feature>
<dbReference type="EMBL" id="BAAAFD010000004">
    <property type="protein sequence ID" value="GAA0856597.1"/>
    <property type="molecule type" value="Genomic_DNA"/>
</dbReference>
<dbReference type="InterPro" id="IPR028994">
    <property type="entry name" value="Integrin_alpha_N"/>
</dbReference>
<sequence>MGFYRSLSLALCLLSVANVTKAEVVGLTEGQFRVDESGAATYTMPISTPAGRAGVTPSVALSYSSNNMSEGPVGVGWSVSGMSSISRCPPTPIHDNKIQAVQYNNQDKLCLDGRRLILTSGTYLAPNSEYRFEVDDFSKIIARNGSSSNGPKYFEVHNKAGEVHYYGDADTISTMFSNHDDAFVEPGGTTAGVTAKSWMLKVVKDIKSNFILYNYNKDTAKGSVYLDSIEYSGNMTLVKQPFAKIQFIYRDYDKGFKGYYAGAHSYHDQLLERVDTSIDNDIYRSYFLSYEESAFIEERTLLTSIQECPDNDSNMSNCRKPTTFEWQRPALASSGTRQVCETEPGVPNFCYEAPYSTNYNPFPSSSTVSYSAPNHYTTQVIDINGDGFQDLVYVDGSYWYAKLGPYFSSPKQLSNKGTGKKEYAMSIDYDGDGVRDLLVADSKTSNWYAISYQPSTGTATFCPPGEPCEEYTYTTSVSVKNLGVVATGLEGEAQIMDVNGDGNEDIVYRTGKYLKAHLNDGDGTFTANVNLYTFASTPSSGTLNDSYIQQSGDMKSASQIDVNGDGRSDLIMKVTTTTGGCYRNGQYMPFVHNSAECRYDIGGTWSTSTSTTNKVYLATGTLTSPSLTELISFSGYVDNIRVADFNGDGLSDLAYVSSNKWYYRLSNGNTLLAAREMGLATASNRKDYNQFVDLNGDGRADVLHATSTSNWAIYFSRPTSTGEWISFEYRGSKAFDNNAVVRFGDGNGDGKLDMLTSTGSSWKQYYNRKNIKEFVISKITNGFEVPTTIEYKPMTNTSVYVVQGSDENVDSDTVSPISGASLVSQVNTLVNNNAYVSVKYQYGGMLFHKKGRGSLGFQMLRTTDLQTGVVSETQYSQKYSGNDFATIGMPIYSEQRKDGHLLSQATNTLAVMGTAQGGLFPYISSSEEQSYVYNTNGTSTHLSTTVTDNTYDTWGNPTVIDIRVTDVSNNQYMSTKTTNTWGNATEQQYGRLKKTTVVKNRTGDENNKTRVTDFTYRSDMLLAGSVVSPGSAATKLTTTYSYDAYGNKTQTSVTGYSTATGSNQTRTSKVVYGSRGRYIDYEENALGERNTYKYDGNAASSASGVTDFVTQTGPNGIATTSYYDSFQQVTVVDHPDSKSATTSRSFCSGCVTNSYFKITESLSGAPTKETFYDKWGRAVTSRVKGFDGSWWTTNVTYDAQGRQSRAYEPNSTLYTETIYDELNRPEEIRKPNGSSVHQYYNGKESRTTDELGRYSYTYSNGFGETASTRDPLYNTVTFTYDAFGNLTQTRTRAHNKNSDITNVYDVWGRKTSMTDPVKGTWTYTYNSFGELYTQKSARNHTTTFSYDILGRKVRSYEPGEGTLCWTYGTTANLAQKAVGKLMSKAKFEGANVACNTSATPTIKHSYTYDSLGRMSTQTTRIESTNYVQSQTYDSYSRPDVTTYPTGTETVAAKSHYNSNGYRYKTTRTNDNYLLSEVVTMNSRGQVTEMKNGNLVTTTYGYDSQTGWMDSIDVSKGSLLHYLDISHDDRGNVTSRRSNYASSTGIGSDFTETYTYDALYRLKTRTIGVASGSSALPADFKATQTYNYDNWGNFTYKTGAGYYKYDATKVHKLLGVYTNSNFTGTKYTFDYDDNGNVKTDGTRVFTYASFDKPTRITKGSATSDMKYGVDRELYYKDDNYVENGSNVRYRRYYIGAYEKVVRTGGNGNMTEHKYNIGNAILTYRSGSNTISFVHKDNQGSVISTTNHLGQVTTQDIYDPFGKQSEVYRSSVYLTTYPPITDKGYTGHKQMNHVDIIHMNGRIYDPTLGRFLQADPHIQAPGNSQSYNRYSYVLNNPMSYTDPSGYFFKALGKFVKKYWRTIAAIVISVYLPGAGGLLQGWGVTSTIAQGAITGFIAGGVATGSLRGALVGAFSGAVFGQLHSMAPGAGKVIAHGMAGGLSSVLNGGKFGHGFLSAGFTQAMGNVKGMFVEGATKFADRFSNAVKAAMVGGTASAISGGKFANGAVTGAFSRLLNDDATASRKATIEAKWKKMVGEFNDSIEEAYQMGQDRDIDGYIKKVGTNGDWDFKNRAEYRNLAGVEEFGNYAFGATSQAWADGYTGGISVKFSDISIDLAMRGAGYYQQYYQSKNYKASDGTAFDYNDYPGSTNYGDNWRDQAHVWMGAKHYYRLKGAN</sequence>
<dbReference type="InterPro" id="IPR050708">
    <property type="entry name" value="T6SS_VgrG/RHS"/>
</dbReference>
<keyword evidence="5" id="KW-1185">Reference proteome</keyword>
<evidence type="ECO:0000256" key="1">
    <source>
        <dbReference type="ARBA" id="ARBA00022729"/>
    </source>
</evidence>
<dbReference type="Pfam" id="PF13517">
    <property type="entry name" value="FG-GAP_3"/>
    <property type="match status" value="2"/>
</dbReference>
<accession>A0ABN1LIR6</accession>
<dbReference type="PANTHER" id="PTHR32305">
    <property type="match status" value="1"/>
</dbReference>
<dbReference type="SUPFAM" id="SSF69318">
    <property type="entry name" value="Integrin alpha N-terminal domain"/>
    <property type="match status" value="1"/>
</dbReference>
<dbReference type="InterPro" id="IPR022045">
    <property type="entry name" value="TcdB_toxin_mid/N"/>
</dbReference>
<dbReference type="PANTHER" id="PTHR32305:SF15">
    <property type="entry name" value="PROTEIN RHSA-RELATED"/>
    <property type="match status" value="1"/>
</dbReference>
<dbReference type="Gene3D" id="2.180.10.10">
    <property type="entry name" value="RHS repeat-associated core"/>
    <property type="match status" value="2"/>
</dbReference>
<evidence type="ECO:0000313" key="5">
    <source>
        <dbReference type="Proteomes" id="UP001500359"/>
    </source>
</evidence>
<proteinExistence type="predicted"/>
<dbReference type="NCBIfam" id="TIGR03696">
    <property type="entry name" value="Rhs_assc_core"/>
    <property type="match status" value="1"/>
</dbReference>
<gene>
    <name evidence="4" type="ORF">GCM10009114_19170</name>
</gene>
<organism evidence="4 5">
    <name type="scientific">Aliiglaciecola litoralis</name>
    <dbReference type="NCBI Taxonomy" id="582857"/>
    <lineage>
        <taxon>Bacteria</taxon>
        <taxon>Pseudomonadati</taxon>
        <taxon>Pseudomonadota</taxon>
        <taxon>Gammaproteobacteria</taxon>
        <taxon>Alteromonadales</taxon>
        <taxon>Alteromonadaceae</taxon>
        <taxon>Aliiglaciecola</taxon>
    </lineage>
</organism>
<dbReference type="Pfam" id="PF12256">
    <property type="entry name" value="TcdB_toxin_midN"/>
    <property type="match status" value="1"/>
</dbReference>
<evidence type="ECO:0000313" key="4">
    <source>
        <dbReference type="EMBL" id="GAA0856597.1"/>
    </source>
</evidence>
<reference evidence="4 5" key="1">
    <citation type="journal article" date="2019" name="Int. J. Syst. Evol. Microbiol.">
        <title>The Global Catalogue of Microorganisms (GCM) 10K type strain sequencing project: providing services to taxonomists for standard genome sequencing and annotation.</title>
        <authorList>
            <consortium name="The Broad Institute Genomics Platform"/>
            <consortium name="The Broad Institute Genome Sequencing Center for Infectious Disease"/>
            <person name="Wu L."/>
            <person name="Ma J."/>
        </authorList>
    </citation>
    <scope>NUCLEOTIDE SEQUENCE [LARGE SCALE GENOMIC DNA]</scope>
    <source>
        <strain evidence="4 5">JCM 15896</strain>
    </source>
</reference>
<dbReference type="RefSeq" id="WP_343859200.1">
    <property type="nucleotide sequence ID" value="NZ_BAAAFD010000004.1"/>
</dbReference>
<evidence type="ECO:0000259" key="3">
    <source>
        <dbReference type="Pfam" id="PF12256"/>
    </source>
</evidence>
<dbReference type="Proteomes" id="UP001500359">
    <property type="component" value="Unassembled WGS sequence"/>
</dbReference>
<feature type="signal peptide" evidence="2">
    <location>
        <begin position="1"/>
        <end position="22"/>
    </location>
</feature>
<keyword evidence="1 2" id="KW-0732">Signal</keyword>
<name>A0ABN1LIR6_9ALTE</name>
<protein>
    <recommendedName>
        <fullName evidence="3">Insecticide toxin TcdB middle/N-terminal domain-containing protein</fullName>
    </recommendedName>
</protein>
<evidence type="ECO:0000256" key="2">
    <source>
        <dbReference type="SAM" id="SignalP"/>
    </source>
</evidence>
<comment type="caution">
    <text evidence="4">The sequence shown here is derived from an EMBL/GenBank/DDBJ whole genome shotgun (WGS) entry which is preliminary data.</text>
</comment>
<feature type="domain" description="Insecticide toxin TcdB middle/N-terminal" evidence="3">
    <location>
        <begin position="740"/>
        <end position="877"/>
    </location>
</feature>
<dbReference type="InterPro" id="IPR013517">
    <property type="entry name" value="FG-GAP"/>
</dbReference>